<feature type="transmembrane region" description="Helical" evidence="2">
    <location>
        <begin position="33"/>
        <end position="50"/>
    </location>
</feature>
<feature type="region of interest" description="Disordered" evidence="1">
    <location>
        <begin position="498"/>
        <end position="560"/>
    </location>
</feature>
<dbReference type="InterPro" id="IPR021878">
    <property type="entry name" value="TgpA_N"/>
</dbReference>
<dbReference type="EMBL" id="BAABKG010000005">
    <property type="protein sequence ID" value="GAA5154472.1"/>
    <property type="molecule type" value="Genomic_DNA"/>
</dbReference>
<feature type="transmembrane region" description="Helical" evidence="2">
    <location>
        <begin position="133"/>
        <end position="149"/>
    </location>
</feature>
<protein>
    <recommendedName>
        <fullName evidence="3">Transglutaminase-like domain-containing protein</fullName>
    </recommendedName>
</protein>
<dbReference type="InterPro" id="IPR052901">
    <property type="entry name" value="Bact_TGase-like"/>
</dbReference>
<name>A0ABP9PYZ5_9ACTN</name>
<feature type="transmembrane region" description="Helical" evidence="2">
    <location>
        <begin position="185"/>
        <end position="210"/>
    </location>
</feature>
<accession>A0ABP9PYZ5</accession>
<evidence type="ECO:0000256" key="1">
    <source>
        <dbReference type="SAM" id="MobiDB-lite"/>
    </source>
</evidence>
<dbReference type="Proteomes" id="UP001500221">
    <property type="component" value="Unassembled WGS sequence"/>
</dbReference>
<feature type="transmembrane region" description="Helical" evidence="2">
    <location>
        <begin position="566"/>
        <end position="583"/>
    </location>
</feature>
<dbReference type="InterPro" id="IPR038765">
    <property type="entry name" value="Papain-like_cys_pep_sf"/>
</dbReference>
<dbReference type="PANTHER" id="PTHR42736:SF1">
    <property type="entry name" value="PROTEIN-GLUTAMINE GAMMA-GLUTAMYLTRANSFERASE"/>
    <property type="match status" value="1"/>
</dbReference>
<feature type="transmembrane region" description="Helical" evidence="2">
    <location>
        <begin position="57"/>
        <end position="80"/>
    </location>
</feature>
<keyword evidence="5" id="KW-1185">Reference proteome</keyword>
<dbReference type="RefSeq" id="WP_345462432.1">
    <property type="nucleotide sequence ID" value="NZ_BAABKG010000005.1"/>
</dbReference>
<dbReference type="Pfam" id="PF01841">
    <property type="entry name" value="Transglut_core"/>
    <property type="match status" value="1"/>
</dbReference>
<evidence type="ECO:0000259" key="3">
    <source>
        <dbReference type="SMART" id="SM00460"/>
    </source>
</evidence>
<dbReference type="Gene3D" id="3.10.620.30">
    <property type="match status" value="1"/>
</dbReference>
<evidence type="ECO:0000313" key="5">
    <source>
        <dbReference type="Proteomes" id="UP001500221"/>
    </source>
</evidence>
<keyword evidence="2" id="KW-0812">Transmembrane</keyword>
<keyword evidence="2" id="KW-0472">Membrane</keyword>
<feature type="transmembrane region" description="Helical" evidence="2">
    <location>
        <begin position="100"/>
        <end position="121"/>
    </location>
</feature>
<feature type="domain" description="Transglutaminase-like" evidence="3">
    <location>
        <begin position="429"/>
        <end position="499"/>
    </location>
</feature>
<organism evidence="4 5">
    <name type="scientific">Nocardioides marinquilinus</name>
    <dbReference type="NCBI Taxonomy" id="1210400"/>
    <lineage>
        <taxon>Bacteria</taxon>
        <taxon>Bacillati</taxon>
        <taxon>Actinomycetota</taxon>
        <taxon>Actinomycetes</taxon>
        <taxon>Propionibacteriales</taxon>
        <taxon>Nocardioidaceae</taxon>
        <taxon>Nocardioides</taxon>
    </lineage>
</organism>
<dbReference type="SMART" id="SM00460">
    <property type="entry name" value="TGc"/>
    <property type="match status" value="1"/>
</dbReference>
<comment type="caution">
    <text evidence="4">The sequence shown here is derived from an EMBL/GenBank/DDBJ whole genome shotgun (WGS) entry which is preliminary data.</text>
</comment>
<dbReference type="PANTHER" id="PTHR42736">
    <property type="entry name" value="PROTEIN-GLUTAMINE GAMMA-GLUTAMYLTRANSFERASE"/>
    <property type="match status" value="1"/>
</dbReference>
<dbReference type="SUPFAM" id="SSF54001">
    <property type="entry name" value="Cysteine proteinases"/>
    <property type="match status" value="1"/>
</dbReference>
<evidence type="ECO:0000256" key="2">
    <source>
        <dbReference type="SAM" id="Phobius"/>
    </source>
</evidence>
<evidence type="ECO:0000313" key="4">
    <source>
        <dbReference type="EMBL" id="GAA5154472.1"/>
    </source>
</evidence>
<feature type="transmembrane region" description="Helical" evidence="2">
    <location>
        <begin position="155"/>
        <end position="173"/>
    </location>
</feature>
<keyword evidence="2" id="KW-1133">Transmembrane helix</keyword>
<proteinExistence type="predicted"/>
<dbReference type="InterPro" id="IPR002931">
    <property type="entry name" value="Transglutaminase-like"/>
</dbReference>
<sequence>MMAKVARLAWPVSLLVLGALVPATAWHRWTVSLLFVLVAALPLLLLRGAIRVGLSRWFASSMLVLLSVMAAYLATTGAGLTLEQTVQDVVPRLLTAPQPYAARADLLVGPLLLTALVSVLVGLRLESRLKVEPVAGGAALYLVGMLLTAGTADPWGIVAVLMLVVALLGWVFLDHHAEPVSGRLALAGPVAVIGAGLLAAIATLPVASAFEPRDRVEPPTVDVVASNPMTQLGAWATNEDTPLLQVRGPAVPLRLVVLDDYDGVQWTASTRYEQLPDDGRTGLGAGAYRQDSTVQVQFRELGGNWLPSPGTPTSIALPDALLDPGTGTLYAPDGTAGLTYEVSGVFDSPPDQALATARLPDDGRYTDLPPLPDPLREYARRVGDRGATPFERAVAIEDQVRRSYELSPTGRSGSALWRLEEFLLGGRKTPGGGVGTSEQFASAFAVLARANGLPTRVVVGFGPGEEQDDGTRVIAGGDALAWAEVYFADLGWVPFSPTPDDETFAPRSPVEAERAELPGPAETGTPSATPSTETERPGDPLPTEAGAAADEARPPSDGAVGGADPAVLAGLALAAAVALLVLLRTGRRLQHRRQGTAGVWFEIGDPLRLAGLRPALNDPADVVAADADARLGITSATPVAARAEASAFGPPAGATSGRSPGGAVPAELRRHVGVVRRTARRSLPLWRRWWFWLDPRVLTRR</sequence>
<gene>
    <name evidence="4" type="ORF">GCM10023340_38070</name>
</gene>
<dbReference type="Pfam" id="PF11992">
    <property type="entry name" value="TgpA_N"/>
    <property type="match status" value="1"/>
</dbReference>
<reference evidence="5" key="1">
    <citation type="journal article" date="2019" name="Int. J. Syst. Evol. Microbiol.">
        <title>The Global Catalogue of Microorganisms (GCM) 10K type strain sequencing project: providing services to taxonomists for standard genome sequencing and annotation.</title>
        <authorList>
            <consortium name="The Broad Institute Genomics Platform"/>
            <consortium name="The Broad Institute Genome Sequencing Center for Infectious Disease"/>
            <person name="Wu L."/>
            <person name="Ma J."/>
        </authorList>
    </citation>
    <scope>NUCLEOTIDE SEQUENCE [LARGE SCALE GENOMIC DNA]</scope>
    <source>
        <strain evidence="5">JCM 18459</strain>
    </source>
</reference>